<gene>
    <name evidence="1" type="ORF">RO3G_16767</name>
</gene>
<dbReference type="InParanoid" id="I1CUC6"/>
<sequence length="86" mass="9541">MIGQKTTYAIQSISRQAPGTSYTKTWIPITPAVATTIYKAQIDTIDGIYVTIYQVRKAENMHFFGADPPISIKLKCEVDCDAIKTV</sequence>
<evidence type="ECO:0000313" key="1">
    <source>
        <dbReference type="EMBL" id="EIE92056.1"/>
    </source>
</evidence>
<dbReference type="Proteomes" id="UP000009138">
    <property type="component" value="Unassembled WGS sequence"/>
</dbReference>
<keyword evidence="2" id="KW-1185">Reference proteome</keyword>
<dbReference type="VEuPathDB" id="FungiDB:RO3G_16767"/>
<name>I1CUC6_RHIO9</name>
<dbReference type="RefSeq" id="XP_067527452.1">
    <property type="nucleotide sequence ID" value="XM_067671351.1"/>
</dbReference>
<evidence type="ECO:0000313" key="2">
    <source>
        <dbReference type="Proteomes" id="UP000009138"/>
    </source>
</evidence>
<dbReference type="AlphaFoldDB" id="I1CUC6"/>
<organism evidence="1 2">
    <name type="scientific">Rhizopus delemar (strain RA 99-880 / ATCC MYA-4621 / FGSC 9543 / NRRL 43880)</name>
    <name type="common">Mucormycosis agent</name>
    <name type="synonym">Rhizopus arrhizus var. delemar</name>
    <dbReference type="NCBI Taxonomy" id="246409"/>
    <lineage>
        <taxon>Eukaryota</taxon>
        <taxon>Fungi</taxon>
        <taxon>Fungi incertae sedis</taxon>
        <taxon>Mucoromycota</taxon>
        <taxon>Mucoromycotina</taxon>
        <taxon>Mucoromycetes</taxon>
        <taxon>Mucorales</taxon>
        <taxon>Mucorineae</taxon>
        <taxon>Rhizopodaceae</taxon>
        <taxon>Rhizopus</taxon>
    </lineage>
</organism>
<reference evidence="1 2" key="1">
    <citation type="journal article" date="2009" name="PLoS Genet.">
        <title>Genomic analysis of the basal lineage fungus Rhizopus oryzae reveals a whole-genome duplication.</title>
        <authorList>
            <person name="Ma L.-J."/>
            <person name="Ibrahim A.S."/>
            <person name="Skory C."/>
            <person name="Grabherr M.G."/>
            <person name="Burger G."/>
            <person name="Butler M."/>
            <person name="Elias M."/>
            <person name="Idnurm A."/>
            <person name="Lang B.F."/>
            <person name="Sone T."/>
            <person name="Abe A."/>
            <person name="Calvo S.E."/>
            <person name="Corrochano L.M."/>
            <person name="Engels R."/>
            <person name="Fu J."/>
            <person name="Hansberg W."/>
            <person name="Kim J.-M."/>
            <person name="Kodira C.D."/>
            <person name="Koehrsen M.J."/>
            <person name="Liu B."/>
            <person name="Miranda-Saavedra D."/>
            <person name="O'Leary S."/>
            <person name="Ortiz-Castellanos L."/>
            <person name="Poulter R."/>
            <person name="Rodriguez-Romero J."/>
            <person name="Ruiz-Herrera J."/>
            <person name="Shen Y.-Q."/>
            <person name="Zeng Q."/>
            <person name="Galagan J."/>
            <person name="Birren B.W."/>
            <person name="Cuomo C.A."/>
            <person name="Wickes B.L."/>
        </authorList>
    </citation>
    <scope>NUCLEOTIDE SEQUENCE [LARGE SCALE GENOMIC DNA]</scope>
    <source>
        <strain evidence="2">RA 99-880 / ATCC MYA-4621 / FGSC 9543 / NRRL 43880</strain>
    </source>
</reference>
<protein>
    <submittedName>
        <fullName evidence="1">Uncharacterized protein</fullName>
    </submittedName>
</protein>
<dbReference type="GeneID" id="93623732"/>
<dbReference type="EMBL" id="CH476753">
    <property type="protein sequence ID" value="EIE92056.1"/>
    <property type="molecule type" value="Genomic_DNA"/>
</dbReference>
<accession>I1CUC6</accession>
<proteinExistence type="predicted"/>